<evidence type="ECO:0000313" key="3">
    <source>
        <dbReference type="Proteomes" id="UP000008466"/>
    </source>
</evidence>
<proteinExistence type="predicted"/>
<accession>F0RWQ5</accession>
<evidence type="ECO:0000256" key="1">
    <source>
        <dbReference type="SAM" id="MobiDB-lite"/>
    </source>
</evidence>
<evidence type="ECO:0000313" key="2">
    <source>
        <dbReference type="EMBL" id="ADY13686.1"/>
    </source>
</evidence>
<organism evidence="2 3">
    <name type="scientific">Sphaerochaeta globosa (strain ATCC BAA-1886 / DSM 22777 / Buddy)</name>
    <name type="common">Spirochaeta sp. (strain Buddy)</name>
    <dbReference type="NCBI Taxonomy" id="158189"/>
    <lineage>
        <taxon>Bacteria</taxon>
        <taxon>Pseudomonadati</taxon>
        <taxon>Spirochaetota</taxon>
        <taxon>Spirochaetia</taxon>
        <taxon>Spirochaetales</taxon>
        <taxon>Sphaerochaetaceae</taxon>
        <taxon>Sphaerochaeta</taxon>
    </lineage>
</organism>
<dbReference type="AlphaFoldDB" id="F0RWQ5"/>
<sequence>MIDSLHKRYVCVSPVYRGGQLYNPGDILLLTEDETYSGSKFVLENPVVEPQPEQDPKPKKSKKMTSEVEA</sequence>
<gene>
    <name evidence="2" type="ordered locus">SpiBuddy_1862</name>
</gene>
<dbReference type="Proteomes" id="UP000008466">
    <property type="component" value="Chromosome"/>
</dbReference>
<name>F0RWQ5_SPHGB</name>
<dbReference type="HOGENOM" id="CLU_2755772_0_0_12"/>
<dbReference type="KEGG" id="sbu:SpiBuddy_1862"/>
<dbReference type="EMBL" id="CP002541">
    <property type="protein sequence ID" value="ADY13686.1"/>
    <property type="molecule type" value="Genomic_DNA"/>
</dbReference>
<reference evidence="3" key="1">
    <citation type="submission" date="2011-02" db="EMBL/GenBank/DDBJ databases">
        <title>Complete sequence of Spirochaeta sp. Buddy.</title>
        <authorList>
            <person name="Lucas S."/>
            <person name="Copeland A."/>
            <person name="Lapidus A."/>
            <person name="Cheng J.-F."/>
            <person name="Goodwin L."/>
            <person name="Pitluck S."/>
            <person name="Zeytun A."/>
            <person name="Detter J.C."/>
            <person name="Han C."/>
            <person name="Tapia R."/>
            <person name="Land M."/>
            <person name="Hauser L."/>
            <person name="Kyrpides N."/>
            <person name="Ivanova N."/>
            <person name="Mikhailova N."/>
            <person name="Pagani I."/>
            <person name="Ritalahti K.M."/>
            <person name="Loeffler F.E."/>
            <person name="Woyke T."/>
        </authorList>
    </citation>
    <scope>NUCLEOTIDE SEQUENCE [LARGE SCALE GENOMIC DNA]</scope>
    <source>
        <strain evidence="3">ATCC BAA-1886 / DSM 22777 / Buddy</strain>
    </source>
</reference>
<protein>
    <submittedName>
        <fullName evidence="2">Uncharacterized protein</fullName>
    </submittedName>
</protein>
<keyword evidence="3" id="KW-1185">Reference proteome</keyword>
<dbReference type="STRING" id="158189.SpiBuddy_1862"/>
<feature type="region of interest" description="Disordered" evidence="1">
    <location>
        <begin position="42"/>
        <end position="70"/>
    </location>
</feature>